<dbReference type="EMBL" id="ON529851">
    <property type="protein sequence ID" value="UTC29060.1"/>
    <property type="molecule type" value="Genomic_DNA"/>
</dbReference>
<proteinExistence type="predicted"/>
<evidence type="ECO:0000313" key="1">
    <source>
        <dbReference type="EMBL" id="UTC29060.1"/>
    </source>
</evidence>
<keyword evidence="2" id="KW-1185">Reference proteome</keyword>
<name>A0A9E7STG0_9CAUD</name>
<sequence length="158" mass="17541">MLDDLYQRQFTAIVTHLARRDGHDYESLREFGDTSREGPNKDQYDRYASAALDGLNDGGMTAHEFAQVMRPFEAAEEVRPGYHLTPIAKGVLGEPSKIIEEAAEFADAVQQGATIMGLVELADLQGAIRAYLARFNLTMADLDTMADITERAFVNGRR</sequence>
<reference evidence="1" key="1">
    <citation type="submission" date="2022-04" db="EMBL/GenBank/DDBJ databases">
        <authorList>
            <person name="Friedrich I."/>
            <person name="Schneider D."/>
            <person name="Poehlein A."/>
            <person name="Hertel R."/>
            <person name="Daniel R."/>
        </authorList>
    </citation>
    <scope>NUCLEOTIDE SEQUENCE</scope>
</reference>
<dbReference type="Proteomes" id="UP001056634">
    <property type="component" value="Segment"/>
</dbReference>
<protein>
    <submittedName>
        <fullName evidence="1">Uncharacterized protein</fullName>
    </submittedName>
</protein>
<accession>A0A9E7STG0</accession>
<organism evidence="1 2">
    <name type="scientific">Brevundimonas phage vB_BpoS-Marchewka</name>
    <dbReference type="NCBI Taxonomy" id="2948604"/>
    <lineage>
        <taxon>Viruses</taxon>
        <taxon>Duplodnaviria</taxon>
        <taxon>Heunggongvirae</taxon>
        <taxon>Uroviricota</taxon>
        <taxon>Caudoviricetes</taxon>
        <taxon>Jeanschmidtviridae</taxon>
        <taxon>Marchewkavirus</taxon>
        <taxon>Marchewkavirus marchewka</taxon>
    </lineage>
</organism>
<gene>
    <name evidence="1" type="ORF">MARCHEWKA_05510</name>
</gene>
<evidence type="ECO:0000313" key="2">
    <source>
        <dbReference type="Proteomes" id="UP001056634"/>
    </source>
</evidence>